<proteinExistence type="predicted"/>
<name>A0ABX0ASG3_9GAMM</name>
<comment type="caution">
    <text evidence="1">The sequence shown here is derived from an EMBL/GenBank/DDBJ whole genome shotgun (WGS) entry which is preliminary data.</text>
</comment>
<evidence type="ECO:0008006" key="3">
    <source>
        <dbReference type="Google" id="ProtNLM"/>
    </source>
</evidence>
<evidence type="ECO:0000313" key="2">
    <source>
        <dbReference type="Proteomes" id="UP000470051"/>
    </source>
</evidence>
<sequence>MIHLIGINEVYRNLAVLSALKSKTAPKTSEELELGFHNFLKGYQPNVPRLESVGTQIVEDPEMEDKLVELYRTDALLNDRDQSSLIGDSLKDDVRKQRLEFLLAALEELKLRMPQIYAVFQMAIDSLFLRDSKNSGGGSTSNAVGVIWINSRKHWHVQDLTELLVHELTHNLVFIDELRYLHFHDYKLLQNEANFAKSAILNIKRPIDKVFHSIVVAVEVLLVRRNYLGEPEKCHVHPPSDKMLIQALEALNSLADLPNYKDLITERGQSIMQKCQGYLDLMVGREKKLA</sequence>
<dbReference type="InterPro" id="IPR026337">
    <property type="entry name" value="AKG_HExxH"/>
</dbReference>
<reference evidence="1 2" key="1">
    <citation type="submission" date="2019-12" db="EMBL/GenBank/DDBJ databases">
        <title>Engineering Photorhabdus to improve their lethality against agricultural pests.</title>
        <authorList>
            <person name="Machado R.A.R."/>
        </authorList>
    </citation>
    <scope>NUCLEOTIDE SEQUENCE [LARGE SCALE GENOMIC DNA]</scope>
    <source>
        <strain evidence="1 2">M-HU2</strain>
    </source>
</reference>
<dbReference type="RefSeq" id="WP_011146465.1">
    <property type="nucleotide sequence ID" value="NZ_CAWPKC010000001.1"/>
</dbReference>
<dbReference type="Proteomes" id="UP000470051">
    <property type="component" value="Unassembled WGS sequence"/>
</dbReference>
<protein>
    <recommendedName>
        <fullName evidence="3">HEXXH motif domain-containing protein</fullName>
    </recommendedName>
</protein>
<accession>A0ABX0ASG3</accession>
<gene>
    <name evidence="1" type="ORF">GPY42_00335</name>
</gene>
<organism evidence="1 2">
    <name type="scientific">Photorhabdus kayaii</name>
    <dbReference type="NCBI Taxonomy" id="230088"/>
    <lineage>
        <taxon>Bacteria</taxon>
        <taxon>Pseudomonadati</taxon>
        <taxon>Pseudomonadota</taxon>
        <taxon>Gammaproteobacteria</taxon>
        <taxon>Enterobacterales</taxon>
        <taxon>Morganellaceae</taxon>
        <taxon>Photorhabdus</taxon>
    </lineage>
</organism>
<keyword evidence="2" id="KW-1185">Reference proteome</keyword>
<dbReference type="EMBL" id="WSFE01000001">
    <property type="protein sequence ID" value="NDL23705.1"/>
    <property type="molecule type" value="Genomic_DNA"/>
</dbReference>
<dbReference type="GeneID" id="48848489"/>
<evidence type="ECO:0000313" key="1">
    <source>
        <dbReference type="EMBL" id="NDL23705.1"/>
    </source>
</evidence>
<dbReference type="NCBIfam" id="TIGR04267">
    <property type="entry name" value="mod_HExxH"/>
    <property type="match status" value="1"/>
</dbReference>